<organism evidence="1">
    <name type="scientific">Spodoptera frugiperda</name>
    <name type="common">Fall armyworm</name>
    <dbReference type="NCBI Taxonomy" id="7108"/>
    <lineage>
        <taxon>Eukaryota</taxon>
        <taxon>Metazoa</taxon>
        <taxon>Ecdysozoa</taxon>
        <taxon>Arthropoda</taxon>
        <taxon>Hexapoda</taxon>
        <taxon>Insecta</taxon>
        <taxon>Pterygota</taxon>
        <taxon>Neoptera</taxon>
        <taxon>Endopterygota</taxon>
        <taxon>Lepidoptera</taxon>
        <taxon>Glossata</taxon>
        <taxon>Ditrysia</taxon>
        <taxon>Noctuoidea</taxon>
        <taxon>Noctuidae</taxon>
        <taxon>Amphipyrinae</taxon>
        <taxon>Spodoptera</taxon>
    </lineage>
</organism>
<dbReference type="AlphaFoldDB" id="A0A2H1VGL6"/>
<accession>A0A2H1VGL6</accession>
<dbReference type="EMBL" id="ODYU01002460">
    <property type="protein sequence ID" value="SOQ39975.1"/>
    <property type="molecule type" value="Genomic_DNA"/>
</dbReference>
<evidence type="ECO:0000313" key="1">
    <source>
        <dbReference type="EMBL" id="SOQ39975.1"/>
    </source>
</evidence>
<sequence length="219" mass="25793">MNMSKTKLMTNSLKHRLEVDGVEIAYVQEYIYLGQLVSFQARQEKEVARRTENAWKSYWSMGDIMKGNLPLTLKRKLMDVCILPILTYGAQTGSLTKHQKSTLKVCQRAMERSILGVRLSDRIRNSTLRSKTQIADVGQKAASLKWNWAGHVCRMSDERWAKLTTEWSPLNVNRRRGRPRRRWRDELDAYEKDWPQKALHRDEWKEGREAFALQWDDHS</sequence>
<protein>
    <submittedName>
        <fullName evidence="1">SFRICE_021038</fullName>
    </submittedName>
</protein>
<gene>
    <name evidence="1" type="ORF">SFRICE_021038</name>
</gene>
<name>A0A2H1VGL6_SPOFR</name>
<reference evidence="1" key="1">
    <citation type="submission" date="2016-07" db="EMBL/GenBank/DDBJ databases">
        <authorList>
            <person name="Bretaudeau A."/>
        </authorList>
    </citation>
    <scope>NUCLEOTIDE SEQUENCE</scope>
    <source>
        <strain evidence="1">Rice</strain>
        <tissue evidence="1">Whole body</tissue>
    </source>
</reference>
<proteinExistence type="predicted"/>
<dbReference type="PANTHER" id="PTHR47027">
    <property type="entry name" value="REVERSE TRANSCRIPTASE DOMAIN-CONTAINING PROTEIN"/>
    <property type="match status" value="1"/>
</dbReference>
<dbReference type="PANTHER" id="PTHR47027:SF20">
    <property type="entry name" value="REVERSE TRANSCRIPTASE-LIKE PROTEIN WITH RNA-DIRECTED DNA POLYMERASE DOMAIN"/>
    <property type="match status" value="1"/>
</dbReference>